<proteinExistence type="predicted"/>
<dbReference type="OrthoDB" id="2436307at2759"/>
<dbReference type="AlphaFoldDB" id="A0A9N9CPY6"/>
<dbReference type="Proteomes" id="UP000789396">
    <property type="component" value="Unassembled WGS sequence"/>
</dbReference>
<name>A0A9N9CPY6_9GLOM</name>
<evidence type="ECO:0000313" key="1">
    <source>
        <dbReference type="EMBL" id="CAG8611436.1"/>
    </source>
</evidence>
<reference evidence="1" key="1">
    <citation type="submission" date="2021-06" db="EMBL/GenBank/DDBJ databases">
        <authorList>
            <person name="Kallberg Y."/>
            <person name="Tangrot J."/>
            <person name="Rosling A."/>
        </authorList>
    </citation>
    <scope>NUCLEOTIDE SEQUENCE</scope>
    <source>
        <strain evidence="1">IN212</strain>
    </source>
</reference>
<keyword evidence="2" id="KW-1185">Reference proteome</keyword>
<gene>
    <name evidence="1" type="ORF">RFULGI_LOCUS6992</name>
</gene>
<protein>
    <submittedName>
        <fullName evidence="1">17318_t:CDS:1</fullName>
    </submittedName>
</protein>
<sequence length="225" mass="25163">IELVAEAKSLPGQRIVPAAVACKGRPVAYHSSVSRSAKACKARVTYSSSEIAAIFSLSDKDESQDFLHSPSSGAYFSGEISESFEPMSLTYLNVSLSDVIIDSFAPVLPTISVKSKPPKIETLYKFLDFQSFDGSFLISTTFYSWFGKNDFKDFEVIGVENEKVLCLALAIAYLEIIMFETFKDECEMCYGKAKKALKKEVGDDEQKIHEILEKVKEWVKKWADE</sequence>
<accession>A0A9N9CPY6</accession>
<dbReference type="EMBL" id="CAJVPZ010009661">
    <property type="protein sequence ID" value="CAG8611436.1"/>
    <property type="molecule type" value="Genomic_DNA"/>
</dbReference>
<evidence type="ECO:0000313" key="2">
    <source>
        <dbReference type="Proteomes" id="UP000789396"/>
    </source>
</evidence>
<feature type="non-terminal residue" evidence="1">
    <location>
        <position position="225"/>
    </location>
</feature>
<comment type="caution">
    <text evidence="1">The sequence shown here is derived from an EMBL/GenBank/DDBJ whole genome shotgun (WGS) entry which is preliminary data.</text>
</comment>
<organism evidence="1 2">
    <name type="scientific">Racocetra fulgida</name>
    <dbReference type="NCBI Taxonomy" id="60492"/>
    <lineage>
        <taxon>Eukaryota</taxon>
        <taxon>Fungi</taxon>
        <taxon>Fungi incertae sedis</taxon>
        <taxon>Mucoromycota</taxon>
        <taxon>Glomeromycotina</taxon>
        <taxon>Glomeromycetes</taxon>
        <taxon>Diversisporales</taxon>
        <taxon>Gigasporaceae</taxon>
        <taxon>Racocetra</taxon>
    </lineage>
</organism>